<reference evidence="3 4" key="1">
    <citation type="submission" date="2021-04" db="EMBL/GenBank/DDBJ databases">
        <authorList>
            <person name="Bliznina A."/>
        </authorList>
    </citation>
    <scope>NUCLEOTIDE SEQUENCE [LARGE SCALE GENOMIC DNA]</scope>
</reference>
<evidence type="ECO:0000313" key="4">
    <source>
        <dbReference type="Proteomes" id="UP001158576"/>
    </source>
</evidence>
<evidence type="ECO:0000259" key="2">
    <source>
        <dbReference type="PROSITE" id="PS50958"/>
    </source>
</evidence>
<dbReference type="Pfam" id="PF01663">
    <property type="entry name" value="Phosphodiest"/>
    <property type="match status" value="1"/>
</dbReference>
<dbReference type="EMBL" id="OU015569">
    <property type="protein sequence ID" value="CAG5095347.1"/>
    <property type="molecule type" value="Genomic_DNA"/>
</dbReference>
<dbReference type="InterPro" id="IPR001212">
    <property type="entry name" value="Somatomedin_B_dom"/>
</dbReference>
<dbReference type="SUPFAM" id="SSF53649">
    <property type="entry name" value="Alkaline phosphatase-like"/>
    <property type="match status" value="1"/>
</dbReference>
<proteinExistence type="predicted"/>
<dbReference type="PROSITE" id="PS00524">
    <property type="entry name" value="SMB_1"/>
    <property type="match status" value="1"/>
</dbReference>
<dbReference type="PANTHER" id="PTHR10151:SF114">
    <property type="entry name" value="ECTONUCLEOTIDE PYROPHOSPHATASE_PHOSPHODIESTERASE C27A7.3"/>
    <property type="match status" value="1"/>
</dbReference>
<accession>A0ABN7SDT4</accession>
<dbReference type="Gene3D" id="4.10.410.20">
    <property type="match status" value="1"/>
</dbReference>
<protein>
    <submittedName>
        <fullName evidence="3">Oidioi.mRNA.OKI2018_I69.XSR.g14146.t1.cds</fullName>
    </submittedName>
</protein>
<dbReference type="Proteomes" id="UP001158576">
    <property type="component" value="Chromosome XSR"/>
</dbReference>
<feature type="domain" description="SMB" evidence="2">
    <location>
        <begin position="278"/>
        <end position="324"/>
    </location>
</feature>
<dbReference type="InterPro" id="IPR002591">
    <property type="entry name" value="Phosphodiest/P_Trfase"/>
</dbReference>
<dbReference type="Gene3D" id="3.30.1360.180">
    <property type="match status" value="1"/>
</dbReference>
<dbReference type="InterPro" id="IPR036024">
    <property type="entry name" value="Somatomedin_B-like_dom_sf"/>
</dbReference>
<dbReference type="CDD" id="cd16018">
    <property type="entry name" value="Enpp"/>
    <property type="match status" value="1"/>
</dbReference>
<dbReference type="Gene3D" id="3.40.720.10">
    <property type="entry name" value="Alkaline Phosphatase, subunit A"/>
    <property type="match status" value="1"/>
</dbReference>
<keyword evidence="1" id="KW-1015">Disulfide bond</keyword>
<evidence type="ECO:0000256" key="1">
    <source>
        <dbReference type="ARBA" id="ARBA00023157"/>
    </source>
</evidence>
<gene>
    <name evidence="3" type="ORF">OKIOD_LOCUS5704</name>
</gene>
<dbReference type="SUPFAM" id="SSF90188">
    <property type="entry name" value="Somatomedin B domain"/>
    <property type="match status" value="1"/>
</dbReference>
<dbReference type="PROSITE" id="PS50958">
    <property type="entry name" value="SMB_2"/>
    <property type="match status" value="1"/>
</dbReference>
<dbReference type="InterPro" id="IPR017850">
    <property type="entry name" value="Alkaline_phosphatase_core_sf"/>
</dbReference>
<sequence length="1035" mass="119776">MQFPAFFLAAIVAGKRPDTIWLPEAETLFDSHFALDLEKIKELEIKHEFQVPLEVSRYYKDYWILHNEDYICIYNKKQNQPYMVTGKGIRWNSYDRVLRSKVVDPRSSSKNTGIQPLFLAEMASSKLRTTLARSSNNFFPSNTNAHAEFLFKLLPNLAERYPESKFTFIPFYRHGRVSSIRYLFQLDNGQSFGVDLNVAEDIEEKSSLSDILKKLDDVRFDKNYMFQATDSFENLITHLRKKRSTTRSKRSAYANDASIFLCKNKDSKWGAGFPSLPEWDRCGEAPNNSNTNTVESTQCWCDDKCLERKDCCTDYLTSCKGQTTFPESECIVEEEFECPDQTYEGTTLLISTDGFRKSYLERKEFLPTYMKLRECGSYPEFMEPSYPSKTFPNHHTLMTGLYPSQHGIVGNKWYDWKKDASCNVFSPNTGDYSCNVSSPDEGWWSGDPFWNTVERHDMISASCLWAGNDLSINGENPTYFWDYGTYGEEPFGYRIYQMLEWLNLPPYPGSGPKEGFRPKFLTLYFDEPDHIGHAFGPYDESGELDKALKRVDIQLQQLMDGLKMYNLDKCVNIVLTTDHGMEQALCEDMVAVAPLLDEVNPNIMRTTNLLTKTTTAQQGGLMGSNSSDPFDVVEIINGVKCTWNENGFKIYDKYLAPKRLHYDNPTPSIELLLYYMKPATKVTSYPWNNCNDEGYMGNHGWDSKYEGMKVPLTMYGPKIKRNVVLPPIQNVEVFRLLMDLVGIRTDSPKLMEKFYSQQFSLDGRFEPALKRPTNPAKSKSFIGETKFPDGVKVDESIDIAFDEHHNFPTYSSCSSLDECMNKLRLGFEDNSRLEFFDEPYWWHTLKDDMLPRVFSNDVKSLRFGTAFDTTGTGVYVPPSEWMNRQTNKWCNRQGVFQPSHMYFILEDQEGSLYPALYPWRHNTSDSFASEYSPCMVINQEETRPLYWGNFNCRLVYYIPFVEWWQEKLEMHSVRLLEIERLTGMEFLGETERVKRIALRSTMNFEGDLGWAFKEPSSSPIAALGSILYLLLLLFL</sequence>
<keyword evidence="4" id="KW-1185">Reference proteome</keyword>
<dbReference type="SMART" id="SM00201">
    <property type="entry name" value="SO"/>
    <property type="match status" value="1"/>
</dbReference>
<organism evidence="3 4">
    <name type="scientific">Oikopleura dioica</name>
    <name type="common">Tunicate</name>
    <dbReference type="NCBI Taxonomy" id="34765"/>
    <lineage>
        <taxon>Eukaryota</taxon>
        <taxon>Metazoa</taxon>
        <taxon>Chordata</taxon>
        <taxon>Tunicata</taxon>
        <taxon>Appendicularia</taxon>
        <taxon>Copelata</taxon>
        <taxon>Oikopleuridae</taxon>
        <taxon>Oikopleura</taxon>
    </lineage>
</organism>
<evidence type="ECO:0000313" key="3">
    <source>
        <dbReference type="EMBL" id="CAG5095347.1"/>
    </source>
</evidence>
<dbReference type="PANTHER" id="PTHR10151">
    <property type="entry name" value="ECTONUCLEOTIDE PYROPHOSPHATASE/PHOSPHODIESTERASE"/>
    <property type="match status" value="1"/>
</dbReference>
<dbReference type="Pfam" id="PF01033">
    <property type="entry name" value="Somatomedin_B"/>
    <property type="match status" value="1"/>
</dbReference>
<name>A0ABN7SDT4_OIKDI</name>